<dbReference type="RefSeq" id="WP_118336503.1">
    <property type="nucleotide sequence ID" value="NZ_AP025567.1"/>
</dbReference>
<organism evidence="12 13">
    <name type="scientific">Emergencia timonensis</name>
    <dbReference type="NCBI Taxonomy" id="1776384"/>
    <lineage>
        <taxon>Bacteria</taxon>
        <taxon>Bacillati</taxon>
        <taxon>Bacillota</taxon>
        <taxon>Clostridia</taxon>
        <taxon>Peptostreptococcales</taxon>
        <taxon>Anaerovoracaceae</taxon>
        <taxon>Emergencia</taxon>
    </lineage>
</organism>
<dbReference type="InterPro" id="IPR040074">
    <property type="entry name" value="BssD/PflA/YjjW"/>
</dbReference>
<dbReference type="STRING" id="1776384.GCA_900086585_01283"/>
<dbReference type="PROSITE" id="PS01087">
    <property type="entry name" value="RADICAL_ACTIVATING"/>
    <property type="match status" value="1"/>
</dbReference>
<dbReference type="PIRSF" id="PIRSF000371">
    <property type="entry name" value="PFL_act_enz"/>
    <property type="match status" value="1"/>
</dbReference>
<evidence type="ECO:0000256" key="6">
    <source>
        <dbReference type="ARBA" id="ARBA00023002"/>
    </source>
</evidence>
<evidence type="ECO:0000259" key="10">
    <source>
        <dbReference type="PROSITE" id="PS51379"/>
    </source>
</evidence>
<dbReference type="InterPro" id="IPR007197">
    <property type="entry name" value="rSAM"/>
</dbReference>
<dbReference type="AlphaFoldDB" id="A0A415DWF0"/>
<protein>
    <submittedName>
        <fullName evidence="12">Glycyl-radical enzyme activating protein</fullName>
    </submittedName>
</protein>
<reference evidence="12 13" key="1">
    <citation type="submission" date="2018-08" db="EMBL/GenBank/DDBJ databases">
        <title>A genome reference for cultivated species of the human gut microbiota.</title>
        <authorList>
            <person name="Zou Y."/>
            <person name="Xue W."/>
            <person name="Luo G."/>
        </authorList>
    </citation>
    <scope>NUCLEOTIDE SEQUENCE [LARGE SCALE GENOMIC DNA]</scope>
    <source>
        <strain evidence="12 13">AM07-24</strain>
    </source>
</reference>
<keyword evidence="4" id="KW-0949">S-adenosyl-L-methionine</keyword>
<evidence type="ECO:0000256" key="8">
    <source>
        <dbReference type="ARBA" id="ARBA00023014"/>
    </source>
</evidence>
<dbReference type="Gene3D" id="3.30.70.20">
    <property type="match status" value="1"/>
</dbReference>
<dbReference type="PANTHER" id="PTHR30352">
    <property type="entry name" value="PYRUVATE FORMATE-LYASE-ACTIVATING ENZYME"/>
    <property type="match status" value="1"/>
</dbReference>
<comment type="cofactor">
    <cofactor evidence="1">
        <name>[4Fe-4S] cluster</name>
        <dbReference type="ChEBI" id="CHEBI:49883"/>
    </cofactor>
</comment>
<keyword evidence="6" id="KW-0560">Oxidoreductase</keyword>
<evidence type="ECO:0000313" key="13">
    <source>
        <dbReference type="Proteomes" id="UP000284841"/>
    </source>
</evidence>
<dbReference type="SFLD" id="SFLDG01066">
    <property type="entry name" value="organic_radical-activating_enz"/>
    <property type="match status" value="1"/>
</dbReference>
<dbReference type="GO" id="GO:0051539">
    <property type="term" value="F:4 iron, 4 sulfur cluster binding"/>
    <property type="evidence" value="ECO:0007669"/>
    <property type="project" value="UniProtKB-KW"/>
</dbReference>
<evidence type="ECO:0000256" key="7">
    <source>
        <dbReference type="ARBA" id="ARBA00023004"/>
    </source>
</evidence>
<sequence>MIFNIQKCSIHDGHGLRTLVFFKGCPLRCKWCANPESQDYGQEIMESQGKCIGCGACLKVCPADAIFSAEDGLRIDREKCIKCFQCAEHCFAGAKYLVGQEYEIEELYKQIEKDKIFYSIMGGGVTFSGGEPLTHPRYLAEIAKTCRQKGIDVAIESCGAGNYDEFKEALPYINSMFLDIKHMDSDRHRQLTGAGNEMILKNIKKIAAFGVDITVRTPVIPGLNDSKDNITSTAEFIKEIPQIKSYELLLYHQFGVNKYSALGREYALSDVNPPEESQIRELVKAANDVLDGTDKTCFYIKDNEKMIVK</sequence>
<dbReference type="NCBIfam" id="TIGR02494">
    <property type="entry name" value="PFLE_PFLC"/>
    <property type="match status" value="1"/>
</dbReference>
<dbReference type="GO" id="GO:0016491">
    <property type="term" value="F:oxidoreductase activity"/>
    <property type="evidence" value="ECO:0007669"/>
    <property type="project" value="UniProtKB-KW"/>
</dbReference>
<keyword evidence="13" id="KW-1185">Reference proteome</keyword>
<feature type="domain" description="4Fe-4S ferredoxin-type" evidence="10">
    <location>
        <begin position="73"/>
        <end position="100"/>
    </location>
</feature>
<feature type="domain" description="Radical SAM core" evidence="11">
    <location>
        <begin position="11"/>
        <end position="294"/>
    </location>
</feature>
<dbReference type="Pfam" id="PF04055">
    <property type="entry name" value="Radical_SAM"/>
    <property type="match status" value="1"/>
</dbReference>
<evidence type="ECO:0000259" key="11">
    <source>
        <dbReference type="PROSITE" id="PS51918"/>
    </source>
</evidence>
<dbReference type="Pfam" id="PF13353">
    <property type="entry name" value="Fer4_12"/>
    <property type="match status" value="1"/>
</dbReference>
<evidence type="ECO:0000313" key="12">
    <source>
        <dbReference type="EMBL" id="RHJ84718.1"/>
    </source>
</evidence>
<dbReference type="SUPFAM" id="SSF102114">
    <property type="entry name" value="Radical SAM enzymes"/>
    <property type="match status" value="1"/>
</dbReference>
<dbReference type="SFLD" id="SFLDS00029">
    <property type="entry name" value="Radical_SAM"/>
    <property type="match status" value="1"/>
</dbReference>
<evidence type="ECO:0000256" key="1">
    <source>
        <dbReference type="ARBA" id="ARBA00001966"/>
    </source>
</evidence>
<keyword evidence="8" id="KW-0411">Iron-sulfur</keyword>
<proteinExistence type="inferred from homology"/>
<evidence type="ECO:0000256" key="5">
    <source>
        <dbReference type="ARBA" id="ARBA00022723"/>
    </source>
</evidence>
<dbReference type="OrthoDB" id="9782387at2"/>
<dbReference type="InterPro" id="IPR017900">
    <property type="entry name" value="4Fe4S_Fe_S_CS"/>
</dbReference>
<dbReference type="Gene3D" id="3.80.30.10">
    <property type="entry name" value="pyruvate-formate lyase- activating enzyme"/>
    <property type="match status" value="1"/>
</dbReference>
<dbReference type="CDD" id="cd01335">
    <property type="entry name" value="Radical_SAM"/>
    <property type="match status" value="1"/>
</dbReference>
<dbReference type="PROSITE" id="PS00198">
    <property type="entry name" value="4FE4S_FER_1"/>
    <property type="match status" value="1"/>
</dbReference>
<dbReference type="SFLD" id="SFLDG01118">
    <property type="entry name" value="activating_enzymes__group_2"/>
    <property type="match status" value="1"/>
</dbReference>
<dbReference type="SUPFAM" id="SSF54862">
    <property type="entry name" value="4Fe-4S ferredoxins"/>
    <property type="match status" value="1"/>
</dbReference>
<dbReference type="InterPro" id="IPR001989">
    <property type="entry name" value="Radical_activat_CS"/>
</dbReference>
<comment type="similarity">
    <text evidence="2">Belongs to the organic radical-activating enzymes family.</text>
</comment>
<keyword evidence="5" id="KW-0479">Metal-binding</keyword>
<dbReference type="PANTHER" id="PTHR30352:SF4">
    <property type="entry name" value="PYRUVATE FORMATE-LYASE 2-ACTIVATING ENZYME"/>
    <property type="match status" value="1"/>
</dbReference>
<dbReference type="InterPro" id="IPR012839">
    <property type="entry name" value="Organic_radical_activase"/>
</dbReference>
<accession>A0A415DWF0</accession>
<dbReference type="Pfam" id="PF00037">
    <property type="entry name" value="Fer4"/>
    <property type="match status" value="1"/>
</dbReference>
<keyword evidence="3" id="KW-0004">4Fe-4S</keyword>
<comment type="caution">
    <text evidence="12">The sequence shown here is derived from an EMBL/GenBank/DDBJ whole genome shotgun (WGS) entry which is preliminary data.</text>
</comment>
<dbReference type="InterPro" id="IPR017896">
    <property type="entry name" value="4Fe4S_Fe-S-bd"/>
</dbReference>
<dbReference type="GO" id="GO:0046872">
    <property type="term" value="F:metal ion binding"/>
    <property type="evidence" value="ECO:0007669"/>
    <property type="project" value="UniProtKB-KW"/>
</dbReference>
<dbReference type="Proteomes" id="UP000284841">
    <property type="component" value="Unassembled WGS sequence"/>
</dbReference>
<keyword evidence="7" id="KW-0408">Iron</keyword>
<evidence type="ECO:0000256" key="4">
    <source>
        <dbReference type="ARBA" id="ARBA00022691"/>
    </source>
</evidence>
<name>A0A415DWF0_9FIRM</name>
<feature type="domain" description="4Fe-4S ferredoxin-type" evidence="10">
    <location>
        <begin position="42"/>
        <end position="71"/>
    </location>
</feature>
<dbReference type="InterPro" id="IPR058240">
    <property type="entry name" value="rSAM_sf"/>
</dbReference>
<evidence type="ECO:0000256" key="9">
    <source>
        <dbReference type="ARBA" id="ARBA00047365"/>
    </source>
</evidence>
<evidence type="ECO:0000256" key="2">
    <source>
        <dbReference type="ARBA" id="ARBA00009777"/>
    </source>
</evidence>
<dbReference type="InterPro" id="IPR034457">
    <property type="entry name" value="Organic_radical-activating"/>
</dbReference>
<comment type="catalytic activity">
    <reaction evidence="9">
        <text>glycyl-[protein] + reduced [flavodoxin] + S-adenosyl-L-methionine = glycin-2-yl radical-[protein] + semiquinone [flavodoxin] + 5'-deoxyadenosine + L-methionine + H(+)</text>
        <dbReference type="Rhea" id="RHEA:61976"/>
        <dbReference type="Rhea" id="RHEA-COMP:10622"/>
        <dbReference type="Rhea" id="RHEA-COMP:14480"/>
        <dbReference type="Rhea" id="RHEA-COMP:15993"/>
        <dbReference type="Rhea" id="RHEA-COMP:15994"/>
        <dbReference type="ChEBI" id="CHEBI:15378"/>
        <dbReference type="ChEBI" id="CHEBI:17319"/>
        <dbReference type="ChEBI" id="CHEBI:29947"/>
        <dbReference type="ChEBI" id="CHEBI:32722"/>
        <dbReference type="ChEBI" id="CHEBI:57618"/>
        <dbReference type="ChEBI" id="CHEBI:57844"/>
        <dbReference type="ChEBI" id="CHEBI:59789"/>
        <dbReference type="ChEBI" id="CHEBI:140311"/>
    </reaction>
</comment>
<gene>
    <name evidence="12" type="ORF">DW099_17255</name>
</gene>
<dbReference type="PROSITE" id="PS51918">
    <property type="entry name" value="RADICAL_SAM"/>
    <property type="match status" value="1"/>
</dbReference>
<evidence type="ECO:0000256" key="3">
    <source>
        <dbReference type="ARBA" id="ARBA00022485"/>
    </source>
</evidence>
<dbReference type="EMBL" id="QRMS01000006">
    <property type="protein sequence ID" value="RHJ84718.1"/>
    <property type="molecule type" value="Genomic_DNA"/>
</dbReference>
<dbReference type="PROSITE" id="PS51379">
    <property type="entry name" value="4FE4S_FER_2"/>
    <property type="match status" value="2"/>
</dbReference>